<proteinExistence type="predicted"/>
<sequence length="266" mass="30038">LDTCSSQNSTFPLCTFNHSCKQPAQQRRANQTILLRASVNHSRFQNVPCLCHSSRGEQSRAEHSECPSNRDVSVDQQRPGSAAQSAKGSLEVKAEDIVYSYKYFHFTTVSSKEEADQNTHYLLEVRINHSIVRGRSADHEYPNNSCLVAMMEEKNDCINVSLRLKSYTEYPTCMTKIVWLTMIPVVLVFTIAAIIYKVVQENEHNYCKHRAAASGSVILRSRSSRHVRRTTSATTAHPFPVVKTSKQQLPRTAQTTNTLPTIPEHE</sequence>
<dbReference type="EMBL" id="VZRI01010964">
    <property type="protein sequence ID" value="NWU98864.1"/>
    <property type="molecule type" value="Genomic_DNA"/>
</dbReference>
<protein>
    <submittedName>
        <fullName evidence="3">TM156 protein</fullName>
    </submittedName>
</protein>
<feature type="non-terminal residue" evidence="3">
    <location>
        <position position="1"/>
    </location>
</feature>
<dbReference type="PANTHER" id="PTHR14788:SF5">
    <property type="entry name" value="TRANSMEMBRANE PROTEIN 156"/>
    <property type="match status" value="1"/>
</dbReference>
<feature type="region of interest" description="Disordered" evidence="1">
    <location>
        <begin position="60"/>
        <end position="87"/>
    </location>
</feature>
<keyword evidence="2" id="KW-1133">Transmembrane helix</keyword>
<evidence type="ECO:0000313" key="3">
    <source>
        <dbReference type="EMBL" id="NWU98864.1"/>
    </source>
</evidence>
<accession>A0A7K6BA17</accession>
<evidence type="ECO:0000256" key="1">
    <source>
        <dbReference type="SAM" id="MobiDB-lite"/>
    </source>
</evidence>
<dbReference type="InterPro" id="IPR029374">
    <property type="entry name" value="TMEM156"/>
</dbReference>
<dbReference type="Pfam" id="PF15106">
    <property type="entry name" value="TMEM156"/>
    <property type="match status" value="1"/>
</dbReference>
<dbReference type="PANTHER" id="PTHR14788">
    <property type="entry name" value="TRANSMEMBRANE PROTEIN 156"/>
    <property type="match status" value="1"/>
</dbReference>
<comment type="caution">
    <text evidence="3">The sequence shown here is derived from an EMBL/GenBank/DDBJ whole genome shotgun (WGS) entry which is preliminary data.</text>
</comment>
<feature type="non-terminal residue" evidence="3">
    <location>
        <position position="266"/>
    </location>
</feature>
<keyword evidence="2" id="KW-0472">Membrane</keyword>
<feature type="region of interest" description="Disordered" evidence="1">
    <location>
        <begin position="223"/>
        <end position="266"/>
    </location>
</feature>
<keyword evidence="4" id="KW-1185">Reference proteome</keyword>
<dbReference type="AlphaFoldDB" id="A0A7K6BA17"/>
<gene>
    <name evidence="3" type="primary">Tmem156</name>
    <name evidence="3" type="ORF">UPUEPO_R11962</name>
</gene>
<reference evidence="3 4" key="1">
    <citation type="submission" date="2019-09" db="EMBL/GenBank/DDBJ databases">
        <title>Bird 10,000 Genomes (B10K) Project - Family phase.</title>
        <authorList>
            <person name="Zhang G."/>
        </authorList>
    </citation>
    <scope>NUCLEOTIDE SEQUENCE [LARGE SCALE GENOMIC DNA]</scope>
    <source>
        <strain evidence="3">B10K-DU-012-37</strain>
    </source>
</reference>
<feature type="compositionally biased region" description="Polar residues" evidence="1">
    <location>
        <begin position="66"/>
        <end position="87"/>
    </location>
</feature>
<keyword evidence="2" id="KW-0812">Transmembrane</keyword>
<feature type="transmembrane region" description="Helical" evidence="2">
    <location>
        <begin position="177"/>
        <end position="199"/>
    </location>
</feature>
<evidence type="ECO:0000256" key="2">
    <source>
        <dbReference type="SAM" id="Phobius"/>
    </source>
</evidence>
<organism evidence="3 4">
    <name type="scientific">Upupa epops</name>
    <name type="common">Eurasian hoopoe</name>
    <dbReference type="NCBI Taxonomy" id="57439"/>
    <lineage>
        <taxon>Eukaryota</taxon>
        <taxon>Metazoa</taxon>
        <taxon>Chordata</taxon>
        <taxon>Craniata</taxon>
        <taxon>Vertebrata</taxon>
        <taxon>Euteleostomi</taxon>
        <taxon>Archelosauria</taxon>
        <taxon>Archosauria</taxon>
        <taxon>Dinosauria</taxon>
        <taxon>Saurischia</taxon>
        <taxon>Theropoda</taxon>
        <taxon>Coelurosauria</taxon>
        <taxon>Aves</taxon>
        <taxon>Neognathae</taxon>
        <taxon>Neoaves</taxon>
        <taxon>Telluraves</taxon>
        <taxon>Coraciimorphae</taxon>
        <taxon>Bucerotiformes</taxon>
        <taxon>Upupidae</taxon>
        <taxon>Upupa</taxon>
    </lineage>
</organism>
<dbReference type="Proteomes" id="UP000544127">
    <property type="component" value="Unassembled WGS sequence"/>
</dbReference>
<feature type="compositionally biased region" description="Polar residues" evidence="1">
    <location>
        <begin position="244"/>
        <end position="260"/>
    </location>
</feature>
<dbReference type="OrthoDB" id="9422827at2759"/>
<evidence type="ECO:0000313" key="4">
    <source>
        <dbReference type="Proteomes" id="UP000544127"/>
    </source>
</evidence>
<name>A0A7K6BA17_UPUEP</name>